<proteinExistence type="predicted"/>
<keyword evidence="1" id="KW-0812">Transmembrane</keyword>
<protein>
    <submittedName>
        <fullName evidence="2">Uncharacterized protein</fullName>
    </submittedName>
</protein>
<sequence length="163" mass="18331">MLYDPPPPYPGPKKEPSRIQGEATIESLPPPYSACAPLLTQPVTEFELSPNPQICIPISDAENTSSNAVKKRTCSWEAFCCWLIVSFPSHFCCFPLGCFSFILSCWACSTLMCKCTAKQRRKKMRASRIASFLALLSISFFFYADLMDNKLANFLKKCSINYL</sequence>
<dbReference type="AlphaFoldDB" id="E4X5N4"/>
<dbReference type="EMBL" id="FN653026">
    <property type="protein sequence ID" value="CBY07572.1"/>
    <property type="molecule type" value="Genomic_DNA"/>
</dbReference>
<keyword evidence="1" id="KW-1133">Transmembrane helix</keyword>
<reference evidence="2" key="1">
    <citation type="journal article" date="2010" name="Science">
        <title>Plasticity of animal genome architecture unmasked by rapid evolution of a pelagic tunicate.</title>
        <authorList>
            <person name="Denoeud F."/>
            <person name="Henriet S."/>
            <person name="Mungpakdee S."/>
            <person name="Aury J.M."/>
            <person name="Da Silva C."/>
            <person name="Brinkmann H."/>
            <person name="Mikhaleva J."/>
            <person name="Olsen L.C."/>
            <person name="Jubin C."/>
            <person name="Canestro C."/>
            <person name="Bouquet J.M."/>
            <person name="Danks G."/>
            <person name="Poulain J."/>
            <person name="Campsteijn C."/>
            <person name="Adamski M."/>
            <person name="Cross I."/>
            <person name="Yadetie F."/>
            <person name="Muffato M."/>
            <person name="Louis A."/>
            <person name="Butcher S."/>
            <person name="Tsagkogeorga G."/>
            <person name="Konrad A."/>
            <person name="Singh S."/>
            <person name="Jensen M.F."/>
            <person name="Cong E.H."/>
            <person name="Eikeseth-Otteraa H."/>
            <person name="Noel B."/>
            <person name="Anthouard V."/>
            <person name="Porcel B.M."/>
            <person name="Kachouri-Lafond R."/>
            <person name="Nishino A."/>
            <person name="Ugolini M."/>
            <person name="Chourrout P."/>
            <person name="Nishida H."/>
            <person name="Aasland R."/>
            <person name="Huzurbazar S."/>
            <person name="Westhof E."/>
            <person name="Delsuc F."/>
            <person name="Lehrach H."/>
            <person name="Reinhardt R."/>
            <person name="Weissenbach J."/>
            <person name="Roy S.W."/>
            <person name="Artiguenave F."/>
            <person name="Postlethwait J.H."/>
            <person name="Manak J.R."/>
            <person name="Thompson E.M."/>
            <person name="Jaillon O."/>
            <person name="Du Pasquier L."/>
            <person name="Boudinot P."/>
            <person name="Liberles D.A."/>
            <person name="Volff J.N."/>
            <person name="Philippe H."/>
            <person name="Lenhard B."/>
            <person name="Roest Crollius H."/>
            <person name="Wincker P."/>
            <person name="Chourrout D."/>
        </authorList>
    </citation>
    <scope>NUCLEOTIDE SEQUENCE [LARGE SCALE GENOMIC DNA]</scope>
</reference>
<keyword evidence="1" id="KW-0472">Membrane</keyword>
<evidence type="ECO:0000313" key="2">
    <source>
        <dbReference type="EMBL" id="CBY07572.1"/>
    </source>
</evidence>
<dbReference type="Proteomes" id="UP000001307">
    <property type="component" value="Unassembled WGS sequence"/>
</dbReference>
<evidence type="ECO:0000256" key="1">
    <source>
        <dbReference type="SAM" id="Phobius"/>
    </source>
</evidence>
<dbReference type="InParanoid" id="E4X5N4"/>
<gene>
    <name evidence="2" type="ORF">GSOID_T00002557001</name>
</gene>
<accession>E4X5N4</accession>
<name>E4X5N4_OIKDI</name>
<organism evidence="2">
    <name type="scientific">Oikopleura dioica</name>
    <name type="common">Tunicate</name>
    <dbReference type="NCBI Taxonomy" id="34765"/>
    <lineage>
        <taxon>Eukaryota</taxon>
        <taxon>Metazoa</taxon>
        <taxon>Chordata</taxon>
        <taxon>Tunicata</taxon>
        <taxon>Appendicularia</taxon>
        <taxon>Copelata</taxon>
        <taxon>Oikopleuridae</taxon>
        <taxon>Oikopleura</taxon>
    </lineage>
</organism>
<evidence type="ECO:0000313" key="3">
    <source>
        <dbReference type="Proteomes" id="UP000001307"/>
    </source>
</evidence>
<keyword evidence="3" id="KW-1185">Reference proteome</keyword>
<feature type="transmembrane region" description="Helical" evidence="1">
    <location>
        <begin position="94"/>
        <end position="113"/>
    </location>
</feature>
<feature type="transmembrane region" description="Helical" evidence="1">
    <location>
        <begin position="125"/>
        <end position="144"/>
    </location>
</feature>